<protein>
    <recommendedName>
        <fullName evidence="7">Endonuclease V</fullName>
        <ecNumber evidence="7">3.1.21.7</ecNumber>
    </recommendedName>
    <alternativeName>
        <fullName evidence="7">Deoxyinosine 3'endonuclease</fullName>
    </alternativeName>
    <alternativeName>
        <fullName evidence="7">Deoxyribonuclease V</fullName>
        <shortName evidence="7">DNase V</shortName>
    </alternativeName>
</protein>
<evidence type="ECO:0000256" key="5">
    <source>
        <dbReference type="ARBA" id="ARBA00022763"/>
    </source>
</evidence>
<comment type="catalytic activity">
    <reaction evidence="7">
        <text>Endonucleolytic cleavage at apurinic or apyrimidinic sites to products with a 5'-phosphate.</text>
        <dbReference type="EC" id="3.1.21.7"/>
    </reaction>
</comment>
<dbReference type="GO" id="GO:0003727">
    <property type="term" value="F:single-stranded RNA binding"/>
    <property type="evidence" value="ECO:0007669"/>
    <property type="project" value="TreeGrafter"/>
</dbReference>
<keyword evidence="4 7" id="KW-0255">Endonuclease</keyword>
<dbReference type="EC" id="3.1.21.7" evidence="7"/>
<feature type="binding site" evidence="7">
    <location>
        <position position="147"/>
    </location>
    <ligand>
        <name>Mg(2+)</name>
        <dbReference type="ChEBI" id="CHEBI:18420"/>
    </ligand>
</feature>
<comment type="cofactor">
    <cofactor evidence="7">
        <name>Mg(2+)</name>
        <dbReference type="ChEBI" id="CHEBI:18420"/>
    </cofactor>
</comment>
<dbReference type="Gene3D" id="1.10.10.10">
    <property type="entry name" value="Winged helix-like DNA-binding domain superfamily/Winged helix DNA-binding domain"/>
    <property type="match status" value="1"/>
</dbReference>
<keyword evidence="10" id="KW-1185">Reference proteome</keyword>
<evidence type="ECO:0000256" key="4">
    <source>
        <dbReference type="ARBA" id="ARBA00022759"/>
    </source>
</evidence>
<comment type="subcellular location">
    <subcellularLocation>
        <location evidence="1 7">Cytoplasm</location>
    </subcellularLocation>
</comment>
<dbReference type="GO" id="GO:0006281">
    <property type="term" value="P:DNA repair"/>
    <property type="evidence" value="ECO:0007669"/>
    <property type="project" value="UniProtKB-UniRule"/>
</dbReference>
<keyword evidence="6 7" id="KW-0378">Hydrolase</keyword>
<dbReference type="AlphaFoldDB" id="A0A517QVN5"/>
<dbReference type="GO" id="GO:0000287">
    <property type="term" value="F:magnesium ion binding"/>
    <property type="evidence" value="ECO:0007669"/>
    <property type="project" value="UniProtKB-UniRule"/>
</dbReference>
<dbReference type="InterPro" id="IPR007581">
    <property type="entry name" value="Endonuclease-V"/>
</dbReference>
<dbReference type="Proteomes" id="UP000317318">
    <property type="component" value="Chromosome"/>
</dbReference>
<dbReference type="Pfam" id="PF04493">
    <property type="entry name" value="Endonuclease_5"/>
    <property type="match status" value="1"/>
</dbReference>
<comment type="similarity">
    <text evidence="7">Belongs to the endonuclease V family.</text>
</comment>
<dbReference type="Gene3D" id="3.30.2170.10">
    <property type="entry name" value="archaeoglobus fulgidus dsm 4304 superfamily"/>
    <property type="match status" value="1"/>
</dbReference>
<keyword evidence="7" id="KW-0234">DNA repair</keyword>
<evidence type="ECO:0000313" key="9">
    <source>
        <dbReference type="EMBL" id="QDT35716.1"/>
    </source>
</evidence>
<evidence type="ECO:0000256" key="3">
    <source>
        <dbReference type="ARBA" id="ARBA00022722"/>
    </source>
</evidence>
<feature type="domain" description="Methylated-DNA-[protein]-cysteine S-methyltransferase DNA binding" evidence="8">
    <location>
        <begin position="17"/>
        <end position="82"/>
    </location>
</feature>
<keyword evidence="5 7" id="KW-0227">DNA damage</keyword>
<proteinExistence type="inferred from homology"/>
<evidence type="ECO:0000256" key="7">
    <source>
        <dbReference type="HAMAP-Rule" id="MF_00801"/>
    </source>
</evidence>
<evidence type="ECO:0000313" key="10">
    <source>
        <dbReference type="Proteomes" id="UP000317318"/>
    </source>
</evidence>
<dbReference type="InterPro" id="IPR036388">
    <property type="entry name" value="WH-like_DNA-bd_sf"/>
</dbReference>
<dbReference type="RefSeq" id="WP_310820884.1">
    <property type="nucleotide sequence ID" value="NZ_CP036268.1"/>
</dbReference>
<organism evidence="9 10">
    <name type="scientific">Stratiformator vulcanicus</name>
    <dbReference type="NCBI Taxonomy" id="2527980"/>
    <lineage>
        <taxon>Bacteria</taxon>
        <taxon>Pseudomonadati</taxon>
        <taxon>Planctomycetota</taxon>
        <taxon>Planctomycetia</taxon>
        <taxon>Planctomycetales</taxon>
        <taxon>Planctomycetaceae</taxon>
        <taxon>Stratiformator</taxon>
    </lineage>
</organism>
<dbReference type="GO" id="GO:0005737">
    <property type="term" value="C:cytoplasm"/>
    <property type="evidence" value="ECO:0007669"/>
    <property type="project" value="UniProtKB-SubCell"/>
</dbReference>
<evidence type="ECO:0000256" key="2">
    <source>
        <dbReference type="ARBA" id="ARBA00022490"/>
    </source>
</evidence>
<dbReference type="CDD" id="cd06559">
    <property type="entry name" value="Endonuclease_V"/>
    <property type="match status" value="1"/>
</dbReference>
<dbReference type="InterPro" id="IPR014048">
    <property type="entry name" value="MethylDNA_cys_MeTrfase_DNA-bd"/>
</dbReference>
<keyword evidence="7" id="KW-0460">Magnesium</keyword>
<dbReference type="InterPro" id="IPR036217">
    <property type="entry name" value="MethylDNA_cys_MeTrfase_DNAb"/>
</dbReference>
<keyword evidence="7" id="KW-0479">Metal-binding</keyword>
<dbReference type="HAMAP" id="MF_00801">
    <property type="entry name" value="Endonuclease_5"/>
    <property type="match status" value="1"/>
</dbReference>
<name>A0A517QVN5_9PLAN</name>
<keyword evidence="2 7" id="KW-0963">Cytoplasm</keyword>
<sequence>MTTSSPQFHEPPDLKAELAKLLRQIPPGQVTTFGDLARALGDIKAAKWIASALPEPSPTELPESRRVVRQTGEISPAGGTDPAQRIEQLRSAGVPMRDNRVRLDECRFRDFASAQPLRQLARQQELVRPKVSIESMPEMPDVVAGIDVSYQSDGTAVAAYVEMAADSSEPLCVVTAKVPAPLPYITGYLAFREIPAHLAAIKKARQRGDLAPLLLVDGNGILHPRRCGVASQLGVVLDHPTVGVGKKLLCGKVGSEGTITDAEGEIGRIVKPTPASKPLYVSPGHCCDLADATAVVRKFFRGHRLPEPLYLADRLSRKVARESSS</sequence>
<dbReference type="GO" id="GO:0043737">
    <property type="term" value="F:deoxyribonuclease V activity"/>
    <property type="evidence" value="ECO:0007669"/>
    <property type="project" value="UniProtKB-UniRule"/>
</dbReference>
<dbReference type="Pfam" id="PF01035">
    <property type="entry name" value="DNA_binding_1"/>
    <property type="match status" value="1"/>
</dbReference>
<evidence type="ECO:0000256" key="1">
    <source>
        <dbReference type="ARBA" id="ARBA00004496"/>
    </source>
</evidence>
<dbReference type="PANTHER" id="PTHR28511">
    <property type="entry name" value="ENDONUCLEASE V"/>
    <property type="match status" value="1"/>
</dbReference>
<evidence type="ECO:0000259" key="8">
    <source>
        <dbReference type="Pfam" id="PF01035"/>
    </source>
</evidence>
<feature type="binding site" evidence="7">
    <location>
        <position position="217"/>
    </location>
    <ligand>
        <name>Mg(2+)</name>
        <dbReference type="ChEBI" id="CHEBI:18420"/>
    </ligand>
</feature>
<dbReference type="EMBL" id="CP036268">
    <property type="protein sequence ID" value="QDT35716.1"/>
    <property type="molecule type" value="Genomic_DNA"/>
</dbReference>
<dbReference type="GO" id="GO:0016891">
    <property type="term" value="F:RNA endonuclease activity producing 5'-phosphomonoesters, hydrolytic mechanism"/>
    <property type="evidence" value="ECO:0007669"/>
    <property type="project" value="TreeGrafter"/>
</dbReference>
<comment type="function">
    <text evidence="7">DNA repair enzyme involved in the repair of deaminated bases. Selectively cleaves double-stranded DNA at the second phosphodiester bond 3' to a deoxyinosine leaving behind the intact lesion on the nicked DNA.</text>
</comment>
<accession>A0A517QVN5</accession>
<dbReference type="SUPFAM" id="SSF46767">
    <property type="entry name" value="Methylated DNA-protein cysteine methyltransferase, C-terminal domain"/>
    <property type="match status" value="1"/>
</dbReference>
<dbReference type="PANTHER" id="PTHR28511:SF1">
    <property type="entry name" value="ENDONUCLEASE V"/>
    <property type="match status" value="1"/>
</dbReference>
<keyword evidence="3 7" id="KW-0540">Nuclease</keyword>
<evidence type="ECO:0000256" key="6">
    <source>
        <dbReference type="ARBA" id="ARBA00022801"/>
    </source>
</evidence>
<reference evidence="9 10" key="1">
    <citation type="submission" date="2019-02" db="EMBL/GenBank/DDBJ databases">
        <title>Deep-cultivation of Planctomycetes and their phenomic and genomic characterization uncovers novel biology.</title>
        <authorList>
            <person name="Wiegand S."/>
            <person name="Jogler M."/>
            <person name="Boedeker C."/>
            <person name="Pinto D."/>
            <person name="Vollmers J."/>
            <person name="Rivas-Marin E."/>
            <person name="Kohn T."/>
            <person name="Peeters S.H."/>
            <person name="Heuer A."/>
            <person name="Rast P."/>
            <person name="Oberbeckmann S."/>
            <person name="Bunk B."/>
            <person name="Jeske O."/>
            <person name="Meyerdierks A."/>
            <person name="Storesund J.E."/>
            <person name="Kallscheuer N."/>
            <person name="Luecker S."/>
            <person name="Lage O.M."/>
            <person name="Pohl T."/>
            <person name="Merkel B.J."/>
            <person name="Hornburger P."/>
            <person name="Mueller R.-W."/>
            <person name="Bruemmer F."/>
            <person name="Labrenz M."/>
            <person name="Spormann A.M."/>
            <person name="Op den Camp H."/>
            <person name="Overmann J."/>
            <person name="Amann R."/>
            <person name="Jetten M.S.M."/>
            <person name="Mascher T."/>
            <person name="Medema M.H."/>
            <person name="Devos D.P."/>
            <person name="Kaster A.-K."/>
            <person name="Ovreas L."/>
            <person name="Rohde M."/>
            <person name="Galperin M.Y."/>
            <person name="Jogler C."/>
        </authorList>
    </citation>
    <scope>NUCLEOTIDE SEQUENCE [LARGE SCALE GENOMIC DNA]</scope>
    <source>
        <strain evidence="9 10">Pan189</strain>
    </source>
</reference>
<gene>
    <name evidence="7 9" type="primary">nfi</name>
    <name evidence="9" type="ORF">Pan189_00690</name>
</gene>
<dbReference type="KEGG" id="svp:Pan189_00690"/>
<feature type="site" description="Interaction with target DNA" evidence="7">
    <location>
        <position position="184"/>
    </location>
</feature>